<evidence type="ECO:0000259" key="7">
    <source>
        <dbReference type="PROSITE" id="PS51032"/>
    </source>
</evidence>
<evidence type="ECO:0000256" key="4">
    <source>
        <dbReference type="ARBA" id="ARBA00023163"/>
    </source>
</evidence>
<name>A0A835RGL9_VANPL</name>
<dbReference type="InterPro" id="IPR001471">
    <property type="entry name" value="AP2/ERF_dom"/>
</dbReference>
<reference evidence="8 9" key="1">
    <citation type="journal article" date="2020" name="Nat. Food">
        <title>A phased Vanilla planifolia genome enables genetic improvement of flavour and production.</title>
        <authorList>
            <person name="Hasing T."/>
            <person name="Tang H."/>
            <person name="Brym M."/>
            <person name="Khazi F."/>
            <person name="Huang T."/>
            <person name="Chambers A.H."/>
        </authorList>
    </citation>
    <scope>NUCLEOTIDE SEQUENCE [LARGE SCALE GENOMIC DNA]</scope>
    <source>
        <tissue evidence="8">Leaf</tissue>
    </source>
</reference>
<feature type="domain" description="AP2/ERF" evidence="7">
    <location>
        <begin position="117"/>
        <end position="174"/>
    </location>
</feature>
<dbReference type="AlphaFoldDB" id="A0A835RGL9"/>
<dbReference type="PRINTS" id="PR00367">
    <property type="entry name" value="ETHRSPELEMNT"/>
</dbReference>
<dbReference type="Pfam" id="PF00847">
    <property type="entry name" value="AP2"/>
    <property type="match status" value="1"/>
</dbReference>
<accession>A0A835RGL9</accession>
<dbReference type="GO" id="GO:0003677">
    <property type="term" value="F:DNA binding"/>
    <property type="evidence" value="ECO:0007669"/>
    <property type="project" value="UniProtKB-KW"/>
</dbReference>
<dbReference type="PANTHER" id="PTHR31194">
    <property type="entry name" value="SHN SHINE , DNA BINDING / TRANSCRIPTION FACTOR"/>
    <property type="match status" value="1"/>
</dbReference>
<dbReference type="CDD" id="cd00018">
    <property type="entry name" value="AP2"/>
    <property type="match status" value="1"/>
</dbReference>
<dbReference type="FunFam" id="3.30.730.10:FF:000001">
    <property type="entry name" value="Ethylene-responsive transcription factor 2"/>
    <property type="match status" value="1"/>
</dbReference>
<feature type="region of interest" description="Disordered" evidence="6">
    <location>
        <begin position="188"/>
        <end position="236"/>
    </location>
</feature>
<dbReference type="Proteomes" id="UP000636800">
    <property type="component" value="Chromosome 3"/>
</dbReference>
<dbReference type="PIRSF" id="PIRSF038123">
    <property type="entry name" value="PTI6"/>
    <property type="match status" value="1"/>
</dbReference>
<gene>
    <name evidence="8" type="ORF">HPP92_007542</name>
</gene>
<evidence type="ECO:0000256" key="1">
    <source>
        <dbReference type="ARBA" id="ARBA00004123"/>
    </source>
</evidence>
<dbReference type="SUPFAM" id="SSF54171">
    <property type="entry name" value="DNA-binding domain"/>
    <property type="match status" value="1"/>
</dbReference>
<comment type="caution">
    <text evidence="8">The sequence shown here is derived from an EMBL/GenBank/DDBJ whole genome shotgun (WGS) entry which is preliminary data.</text>
</comment>
<dbReference type="SMART" id="SM00380">
    <property type="entry name" value="AP2"/>
    <property type="match status" value="1"/>
</dbReference>
<dbReference type="InterPro" id="IPR036955">
    <property type="entry name" value="AP2/ERF_dom_sf"/>
</dbReference>
<dbReference type="InterPro" id="IPR050913">
    <property type="entry name" value="AP2/ERF_ERF"/>
</dbReference>
<comment type="subcellular location">
    <subcellularLocation>
        <location evidence="1">Nucleus</location>
    </subcellularLocation>
</comment>
<keyword evidence="9" id="KW-1185">Reference proteome</keyword>
<dbReference type="EMBL" id="JADCNL010000003">
    <property type="protein sequence ID" value="KAG0488731.1"/>
    <property type="molecule type" value="Genomic_DNA"/>
</dbReference>
<dbReference type="PROSITE" id="PS51032">
    <property type="entry name" value="AP2_ERF"/>
    <property type="match status" value="1"/>
</dbReference>
<keyword evidence="2" id="KW-0805">Transcription regulation</keyword>
<keyword evidence="5" id="KW-0539">Nucleus</keyword>
<dbReference type="PANTHER" id="PTHR31194:SF67">
    <property type="entry name" value="AP2_ERF DOMAIN-CONTAINING PROTEIN"/>
    <property type="match status" value="1"/>
</dbReference>
<sequence>MNRIVSGRRSRANGAMKFSEHVISTKKTVPAGKWSTKPRVVRIICRDEDATDSSSSSEEESDVCRRRRVKRLVHEISIETAVSDRRNQAPRVTPPPRGMAAVEPTESGGVKGGDRKKFRGVRQRPWGRYSAEIRDPFLGKRVWLGTFDTAEQAAASYDIAAIELKGAKAVTNFPAAFAIAASTAARKHTAESHSPKTTAAPSPVEVPSPTKPPVAAAECHSQDPPRARSSSPKSVLHYGDDESPFKDVCGFGDVDAFGFSVLEPPLCLTESFLPNASAFGEKIEFDDLDDFFLLEATLP</sequence>
<dbReference type="InterPro" id="IPR016177">
    <property type="entry name" value="DNA-bd_dom_sf"/>
</dbReference>
<keyword evidence="4" id="KW-0804">Transcription</keyword>
<dbReference type="GO" id="GO:0003700">
    <property type="term" value="F:DNA-binding transcription factor activity"/>
    <property type="evidence" value="ECO:0007669"/>
    <property type="project" value="InterPro"/>
</dbReference>
<evidence type="ECO:0000256" key="6">
    <source>
        <dbReference type="SAM" id="MobiDB-lite"/>
    </source>
</evidence>
<keyword evidence="3" id="KW-0238">DNA-binding</keyword>
<evidence type="ECO:0000256" key="2">
    <source>
        <dbReference type="ARBA" id="ARBA00023015"/>
    </source>
</evidence>
<evidence type="ECO:0000256" key="3">
    <source>
        <dbReference type="ARBA" id="ARBA00023125"/>
    </source>
</evidence>
<feature type="region of interest" description="Disordered" evidence="6">
    <location>
        <begin position="80"/>
        <end position="117"/>
    </location>
</feature>
<evidence type="ECO:0000313" key="8">
    <source>
        <dbReference type="EMBL" id="KAG0488731.1"/>
    </source>
</evidence>
<organism evidence="8 9">
    <name type="scientific">Vanilla planifolia</name>
    <name type="common">Vanilla</name>
    <dbReference type="NCBI Taxonomy" id="51239"/>
    <lineage>
        <taxon>Eukaryota</taxon>
        <taxon>Viridiplantae</taxon>
        <taxon>Streptophyta</taxon>
        <taxon>Embryophyta</taxon>
        <taxon>Tracheophyta</taxon>
        <taxon>Spermatophyta</taxon>
        <taxon>Magnoliopsida</taxon>
        <taxon>Liliopsida</taxon>
        <taxon>Asparagales</taxon>
        <taxon>Orchidaceae</taxon>
        <taxon>Vanilloideae</taxon>
        <taxon>Vanilleae</taxon>
        <taxon>Vanilla</taxon>
    </lineage>
</organism>
<evidence type="ECO:0000313" key="9">
    <source>
        <dbReference type="Proteomes" id="UP000636800"/>
    </source>
</evidence>
<evidence type="ECO:0000256" key="5">
    <source>
        <dbReference type="ARBA" id="ARBA00023242"/>
    </source>
</evidence>
<protein>
    <recommendedName>
        <fullName evidence="7">AP2/ERF domain-containing protein</fullName>
    </recommendedName>
</protein>
<proteinExistence type="predicted"/>
<dbReference type="GO" id="GO:0005634">
    <property type="term" value="C:nucleus"/>
    <property type="evidence" value="ECO:0007669"/>
    <property type="project" value="UniProtKB-SubCell"/>
</dbReference>
<dbReference type="Gene3D" id="3.30.730.10">
    <property type="entry name" value="AP2/ERF domain"/>
    <property type="match status" value="1"/>
</dbReference>